<evidence type="ECO:0000313" key="2">
    <source>
        <dbReference type="Proteomes" id="UP001160483"/>
    </source>
</evidence>
<name>A0AAU9KZZ5_9STRA</name>
<dbReference type="EMBL" id="CAKKTJ010000212">
    <property type="protein sequence ID" value="CAH0478080.1"/>
    <property type="molecule type" value="Genomic_DNA"/>
</dbReference>
<organism evidence="1 2">
    <name type="scientific">Peronospora belbahrii</name>
    <dbReference type="NCBI Taxonomy" id="622444"/>
    <lineage>
        <taxon>Eukaryota</taxon>
        <taxon>Sar</taxon>
        <taxon>Stramenopiles</taxon>
        <taxon>Oomycota</taxon>
        <taxon>Peronosporomycetes</taxon>
        <taxon>Peronosporales</taxon>
        <taxon>Peronosporaceae</taxon>
        <taxon>Peronospora</taxon>
    </lineage>
</organism>
<evidence type="ECO:0000313" key="1">
    <source>
        <dbReference type="EMBL" id="CAH0478080.1"/>
    </source>
</evidence>
<reference evidence="1" key="1">
    <citation type="submission" date="2021-11" db="EMBL/GenBank/DDBJ databases">
        <authorList>
            <person name="Islam A."/>
            <person name="Islam S."/>
            <person name="Flora M.S."/>
            <person name="Rahman M."/>
            <person name="Ziaur R.M."/>
            <person name="Epstein J.H."/>
            <person name="Hassan M."/>
            <person name="Klassen M."/>
            <person name="Woodard K."/>
            <person name="Webb A."/>
            <person name="Webby R.J."/>
            <person name="El Zowalaty M.E."/>
        </authorList>
    </citation>
    <scope>NUCLEOTIDE SEQUENCE</scope>
    <source>
        <strain evidence="1">Pbs3</strain>
    </source>
</reference>
<comment type="caution">
    <text evidence="1">The sequence shown here is derived from an EMBL/GenBank/DDBJ whole genome shotgun (WGS) entry which is preliminary data.</text>
</comment>
<dbReference type="AlphaFoldDB" id="A0AAU9KZZ5"/>
<accession>A0AAU9KZZ5</accession>
<sequence>MKNIDEAQLLKTKEEKYVRLMGNVAVAILQYNPLRFCPKNSAMAITPPFHTSQEDITMTGPDIMDRVPLMRHVPHIFYLPQVHMCLESPCHLTSHSGCLLNFLILYKRFQCAAHRQFPHRVSPAVLSMLAGCRTSLCSEQMA</sequence>
<protein>
    <submittedName>
        <fullName evidence="1">Uncharacterized protein</fullName>
    </submittedName>
</protein>
<gene>
    <name evidence="1" type="ORF">PBS003_LOCUS4796</name>
</gene>
<dbReference type="Proteomes" id="UP001160483">
    <property type="component" value="Unassembled WGS sequence"/>
</dbReference>
<proteinExistence type="predicted"/>